<evidence type="ECO:0000313" key="3">
    <source>
        <dbReference type="Proteomes" id="UP000596827"/>
    </source>
</evidence>
<dbReference type="InterPro" id="IPR037045">
    <property type="entry name" value="S8pro/Inhibitor_I9_sf"/>
</dbReference>
<feature type="region of interest" description="Disordered" evidence="1">
    <location>
        <begin position="61"/>
        <end position="83"/>
    </location>
</feature>
<gene>
    <name evidence="2" type="ORF">H8R02_30015</name>
</gene>
<sequence length="138" mass="14600">MVNQLLGAGVLVLLLSACGGGDGGDEVVSPEVLQCRANLEAQRSQPNMVANSYNVIFKPSTPSQPSPVWPPVKPPLGIPSSGQSNEQLAAELGIRGTVRYIYDTINAANLQIDANEAARLCADPRVSSIQQDRIATLF</sequence>
<organism evidence="2 3">
    <name type="scientific">Ramlibacter albus</name>
    <dbReference type="NCBI Taxonomy" id="2079448"/>
    <lineage>
        <taxon>Bacteria</taxon>
        <taxon>Pseudomonadati</taxon>
        <taxon>Pseudomonadota</taxon>
        <taxon>Betaproteobacteria</taxon>
        <taxon>Burkholderiales</taxon>
        <taxon>Comamonadaceae</taxon>
        <taxon>Ramlibacter</taxon>
    </lineage>
</organism>
<evidence type="ECO:0000256" key="1">
    <source>
        <dbReference type="SAM" id="MobiDB-lite"/>
    </source>
</evidence>
<dbReference type="Proteomes" id="UP000596827">
    <property type="component" value="Unassembled WGS sequence"/>
</dbReference>
<name>A0A923MFR6_9BURK</name>
<dbReference type="Gene3D" id="3.30.70.80">
    <property type="entry name" value="Peptidase S8 propeptide/proteinase inhibitor I9"/>
    <property type="match status" value="1"/>
</dbReference>
<dbReference type="EMBL" id="JACORU010000037">
    <property type="protein sequence ID" value="MBC5768733.1"/>
    <property type="molecule type" value="Genomic_DNA"/>
</dbReference>
<dbReference type="SUPFAM" id="SSF54897">
    <property type="entry name" value="Protease propeptides/inhibitors"/>
    <property type="match status" value="1"/>
</dbReference>
<dbReference type="AlphaFoldDB" id="A0A923MFR6"/>
<keyword evidence="3" id="KW-1185">Reference proteome</keyword>
<comment type="caution">
    <text evidence="2">The sequence shown here is derived from an EMBL/GenBank/DDBJ whole genome shotgun (WGS) entry which is preliminary data.</text>
</comment>
<dbReference type="RefSeq" id="WP_187085714.1">
    <property type="nucleotide sequence ID" value="NZ_JACORU010000037.1"/>
</dbReference>
<feature type="compositionally biased region" description="Pro residues" evidence="1">
    <location>
        <begin position="62"/>
        <end position="77"/>
    </location>
</feature>
<accession>A0A923MFR6</accession>
<reference evidence="2" key="1">
    <citation type="submission" date="2020-08" db="EMBL/GenBank/DDBJ databases">
        <title>Ramlibacter sp. GTP1 16S ribosomal RNA gene genome sequencing and assembly.</title>
        <authorList>
            <person name="Kang M."/>
        </authorList>
    </citation>
    <scope>NUCLEOTIDE SEQUENCE</scope>
    <source>
        <strain evidence="2">GTP1</strain>
    </source>
</reference>
<evidence type="ECO:0000313" key="2">
    <source>
        <dbReference type="EMBL" id="MBC5768733.1"/>
    </source>
</evidence>
<protein>
    <submittedName>
        <fullName evidence="2">Uncharacterized protein</fullName>
    </submittedName>
</protein>
<proteinExistence type="predicted"/>